<evidence type="ECO:0000313" key="3">
    <source>
        <dbReference type="Proteomes" id="UP001198630"/>
    </source>
</evidence>
<sequence>MPKIEELAHVGIHVHDIDTMLRFYRDTLGLQVSDIDEKAGLYFLSSRPDIEHHELLLCAGRNADQDAMILQQISFRCPELEDVIGFYRRFVEHGVRLEYTVTHGNAIGVYFYDPEGNRCEVYWPTGLKARQGFLLEVDLDEPTDTIMDKVRSYVAEHGEDGIVDMALLARQTDA</sequence>
<comment type="caution">
    <text evidence="2">The sequence shown here is derived from an EMBL/GenBank/DDBJ whole genome shotgun (WGS) entry which is preliminary data.</text>
</comment>
<dbReference type="AlphaFoldDB" id="A0AAW4XMK9"/>
<evidence type="ECO:0000313" key="2">
    <source>
        <dbReference type="EMBL" id="MCD2114119.1"/>
    </source>
</evidence>
<organism evidence="2 3">
    <name type="scientific">Rhodococcus rhodochrous</name>
    <dbReference type="NCBI Taxonomy" id="1829"/>
    <lineage>
        <taxon>Bacteria</taxon>
        <taxon>Bacillati</taxon>
        <taxon>Actinomycetota</taxon>
        <taxon>Actinomycetes</taxon>
        <taxon>Mycobacteriales</taxon>
        <taxon>Nocardiaceae</taxon>
        <taxon>Rhodococcus</taxon>
    </lineage>
</organism>
<dbReference type="InterPro" id="IPR004360">
    <property type="entry name" value="Glyas_Fos-R_dOase_dom"/>
</dbReference>
<protein>
    <submittedName>
        <fullName evidence="2">VOC family protein</fullName>
    </submittedName>
</protein>
<accession>A0AAW4XMK9</accession>
<dbReference type="PANTHER" id="PTHR21366">
    <property type="entry name" value="GLYOXALASE FAMILY PROTEIN"/>
    <property type="match status" value="1"/>
</dbReference>
<dbReference type="RefSeq" id="WP_230792219.1">
    <property type="nucleotide sequence ID" value="NZ_JAJNCO010000016.1"/>
</dbReference>
<dbReference type="Proteomes" id="UP001198630">
    <property type="component" value="Unassembled WGS sequence"/>
</dbReference>
<dbReference type="InterPro" id="IPR037523">
    <property type="entry name" value="VOC_core"/>
</dbReference>
<reference evidence="2" key="1">
    <citation type="submission" date="2021-11" db="EMBL/GenBank/DDBJ databases">
        <title>Development of a sustainable strategy for remediation of hydrocarbon-contaminated territories based on the waste exchange concept.</title>
        <authorList>
            <person name="Elkin A."/>
        </authorList>
    </citation>
    <scope>NUCLEOTIDE SEQUENCE</scope>
    <source>
        <strain evidence="2">IEGM 757</strain>
    </source>
</reference>
<name>A0AAW4XMK9_RHORH</name>
<dbReference type="Gene3D" id="3.10.180.10">
    <property type="entry name" value="2,3-Dihydroxybiphenyl 1,2-Dioxygenase, domain 1"/>
    <property type="match status" value="1"/>
</dbReference>
<gene>
    <name evidence="2" type="ORF">LQ384_23675</name>
</gene>
<evidence type="ECO:0000259" key="1">
    <source>
        <dbReference type="PROSITE" id="PS51819"/>
    </source>
</evidence>
<dbReference type="Pfam" id="PF00903">
    <property type="entry name" value="Glyoxalase"/>
    <property type="match status" value="1"/>
</dbReference>
<dbReference type="InterPro" id="IPR050383">
    <property type="entry name" value="GlyoxalaseI/FosfomycinResist"/>
</dbReference>
<dbReference type="InterPro" id="IPR029068">
    <property type="entry name" value="Glyas_Bleomycin-R_OHBP_Dase"/>
</dbReference>
<dbReference type="EMBL" id="JAJNCO010000016">
    <property type="protein sequence ID" value="MCD2114119.1"/>
    <property type="molecule type" value="Genomic_DNA"/>
</dbReference>
<proteinExistence type="predicted"/>
<feature type="domain" description="VOC" evidence="1">
    <location>
        <begin position="6"/>
        <end position="124"/>
    </location>
</feature>
<dbReference type="PROSITE" id="PS51819">
    <property type="entry name" value="VOC"/>
    <property type="match status" value="1"/>
</dbReference>
<dbReference type="SUPFAM" id="SSF54593">
    <property type="entry name" value="Glyoxalase/Bleomycin resistance protein/Dihydroxybiphenyl dioxygenase"/>
    <property type="match status" value="1"/>
</dbReference>